<accession>A0ABM7YTZ3</accession>
<feature type="transmembrane region" description="Helical" evidence="1">
    <location>
        <begin position="195"/>
        <end position="216"/>
    </location>
</feature>
<keyword evidence="1" id="KW-0812">Transmembrane</keyword>
<keyword evidence="1" id="KW-1133">Transmembrane helix</keyword>
<evidence type="ECO:0000256" key="1">
    <source>
        <dbReference type="SAM" id="Phobius"/>
    </source>
</evidence>
<keyword evidence="1" id="KW-0472">Membrane</keyword>
<organism evidence="2 3">
    <name type="scientific">Sphaerotilus microaerophilus</name>
    <dbReference type="NCBI Taxonomy" id="2914710"/>
    <lineage>
        <taxon>Bacteria</taxon>
        <taxon>Pseudomonadati</taxon>
        <taxon>Pseudomonadota</taxon>
        <taxon>Betaproteobacteria</taxon>
        <taxon>Burkholderiales</taxon>
        <taxon>Sphaerotilaceae</taxon>
        <taxon>Sphaerotilus</taxon>
    </lineage>
</organism>
<reference evidence="2" key="1">
    <citation type="submission" date="2022-04" db="EMBL/GenBank/DDBJ databases">
        <title>Whole genome sequence of Sphaerotilus sp. FB-5.</title>
        <authorList>
            <person name="Takeda M."/>
            <person name="Narihara S."/>
            <person name="Akimoto M."/>
            <person name="Akimoto R."/>
            <person name="Nishiyashiki S."/>
            <person name="Murakami T."/>
        </authorList>
    </citation>
    <scope>NUCLEOTIDE SEQUENCE</scope>
    <source>
        <strain evidence="2">FB-5</strain>
    </source>
</reference>
<feature type="transmembrane region" description="Helical" evidence="1">
    <location>
        <begin position="58"/>
        <end position="75"/>
    </location>
</feature>
<dbReference type="Proteomes" id="UP001057498">
    <property type="component" value="Chromosome"/>
</dbReference>
<evidence type="ECO:0000313" key="3">
    <source>
        <dbReference type="Proteomes" id="UP001057498"/>
    </source>
</evidence>
<feature type="transmembrane region" description="Helical" evidence="1">
    <location>
        <begin position="222"/>
        <end position="244"/>
    </location>
</feature>
<feature type="transmembrane region" description="Helical" evidence="1">
    <location>
        <begin position="95"/>
        <end position="127"/>
    </location>
</feature>
<dbReference type="EMBL" id="AP025730">
    <property type="protein sequence ID" value="BDI08155.1"/>
    <property type="molecule type" value="Genomic_DNA"/>
</dbReference>
<dbReference type="RefSeq" id="WP_251971280.1">
    <property type="nucleotide sequence ID" value="NZ_AP025730.1"/>
</dbReference>
<feature type="transmembrane region" description="Helical" evidence="1">
    <location>
        <begin position="251"/>
        <end position="271"/>
    </location>
</feature>
<feature type="transmembrane region" description="Helical" evidence="1">
    <location>
        <begin position="162"/>
        <end position="183"/>
    </location>
</feature>
<proteinExistence type="predicted"/>
<sequence length="274" mass="27927">MISRIAARPHYADARAMSSFETGGPRSATPLYLILTLAAGGLGLSVALACGCGADTPTALAAVAVATLGHLALQWRRRAAASGLQGGPWRDRADMLAMGVIGAGVLLAARSGPGLLVVGIAAIALGWGTTRPGLPVAPVWRALAAGLGSWLTVVGVDQAHRHGFSAMGALMGGGLALLVAAAHLQKVPGRDKARLRLLSGALALAGHAWLLGWWWADWLPTSAWWALAAAPLSLVAGVATMAGASRLGRGWGWLAALLHALLLTAALWAVVALR</sequence>
<protein>
    <submittedName>
        <fullName evidence="2">Uncharacterized protein</fullName>
    </submittedName>
</protein>
<keyword evidence="3" id="KW-1185">Reference proteome</keyword>
<evidence type="ECO:0000313" key="2">
    <source>
        <dbReference type="EMBL" id="BDI08155.1"/>
    </source>
</evidence>
<name>A0ABM7YTZ3_9BURK</name>
<feature type="transmembrane region" description="Helical" evidence="1">
    <location>
        <begin position="31"/>
        <end position="51"/>
    </location>
</feature>
<gene>
    <name evidence="2" type="ORF">CATMQ487_51250</name>
</gene>